<dbReference type="PANTHER" id="PTHR47523">
    <property type="entry name" value="F21O3.11 PROTEIN"/>
    <property type="match status" value="1"/>
</dbReference>
<evidence type="ECO:0000313" key="4">
    <source>
        <dbReference type="Proteomes" id="UP001205105"/>
    </source>
</evidence>
<evidence type="ECO:0000313" key="3">
    <source>
        <dbReference type="EMBL" id="KAI7836519.1"/>
    </source>
</evidence>
<feature type="region of interest" description="Disordered" evidence="1">
    <location>
        <begin position="621"/>
        <end position="662"/>
    </location>
</feature>
<feature type="compositionally biased region" description="Low complexity" evidence="1">
    <location>
        <begin position="652"/>
        <end position="662"/>
    </location>
</feature>
<comment type="caution">
    <text evidence="3">The sequence shown here is derived from an EMBL/GenBank/DDBJ whole genome shotgun (WGS) entry which is preliminary data.</text>
</comment>
<feature type="compositionally biased region" description="Low complexity" evidence="1">
    <location>
        <begin position="705"/>
        <end position="717"/>
    </location>
</feature>
<accession>A0AAD5DLF1</accession>
<feature type="compositionally biased region" description="Basic and acidic residues" evidence="1">
    <location>
        <begin position="321"/>
        <end position="331"/>
    </location>
</feature>
<dbReference type="EMBL" id="JADXDR010000184">
    <property type="protein sequence ID" value="KAI7836519.1"/>
    <property type="molecule type" value="Genomic_DNA"/>
</dbReference>
<feature type="region of interest" description="Disordered" evidence="1">
    <location>
        <begin position="705"/>
        <end position="726"/>
    </location>
</feature>
<dbReference type="Pfam" id="PF01764">
    <property type="entry name" value="Lipase_3"/>
    <property type="match status" value="1"/>
</dbReference>
<feature type="domain" description="Fungal lipase-type" evidence="2">
    <location>
        <begin position="135"/>
        <end position="286"/>
    </location>
</feature>
<reference evidence="3" key="1">
    <citation type="submission" date="2020-11" db="EMBL/GenBank/DDBJ databases">
        <title>Chlorella ohadii genome sequencing and assembly.</title>
        <authorList>
            <person name="Murik O."/>
            <person name="Treves H."/>
            <person name="Kedem I."/>
            <person name="Shotland Y."/>
            <person name="Kaplan A."/>
        </authorList>
    </citation>
    <scope>NUCLEOTIDE SEQUENCE</scope>
    <source>
        <strain evidence="3">1</strain>
    </source>
</reference>
<dbReference type="Gene3D" id="3.40.50.1820">
    <property type="entry name" value="alpha/beta hydrolase"/>
    <property type="match status" value="1"/>
</dbReference>
<dbReference type="SUPFAM" id="SSF53474">
    <property type="entry name" value="alpha/beta-Hydrolases"/>
    <property type="match status" value="1"/>
</dbReference>
<dbReference type="GO" id="GO:0006629">
    <property type="term" value="P:lipid metabolic process"/>
    <property type="evidence" value="ECO:0007669"/>
    <property type="project" value="InterPro"/>
</dbReference>
<dbReference type="AlphaFoldDB" id="A0AAD5DLF1"/>
<dbReference type="PANTHER" id="PTHR47523:SF1">
    <property type="entry name" value="F21O3.11 PROTEIN"/>
    <property type="match status" value="1"/>
</dbReference>
<dbReference type="InterPro" id="IPR002921">
    <property type="entry name" value="Fungal_lipase-type"/>
</dbReference>
<evidence type="ECO:0000256" key="1">
    <source>
        <dbReference type="SAM" id="MobiDB-lite"/>
    </source>
</evidence>
<feature type="region of interest" description="Disordered" evidence="1">
    <location>
        <begin position="863"/>
        <end position="909"/>
    </location>
</feature>
<sequence>MGVAALLSGARQWGFLWKALTVHSANLAAQLAARPLQPLQDRLQRELANTSAVREACRQLQVEGLQELQDLMNCIILSEHVYKIVDHSTETSVSLINGVKAEFPPHLVTLKSVQWAQPHVKHRFLLGEGPDALYVAFMGTKLPRDMATNVNAFQEEVVLESGMLSNSGGAEISSAPPGGRPPLLAHRGFLARARSIPIQQLYAEARARGKRLVLTGHSLGGAVASLCAIRLLQHLPPSQHNTVSVYGFATPALGNTALAATVAECGWDQRIRNYINPDDPIPRLLNRRQLAASEAAAAAAAQSASPVTVPAPTPAPVAAQKEIETSRESEAPRPAAVAQAAVLATAAAVAAVTGAAPADAGSVNNIQAASRLMGAQQRLHRVASHVAADGSSSGAALVAEAPAGLLAGVRSLARSASAPALLGAPEAGAAEAAAATSAALTAAVLGPQGQAAVDAATAAAAAAAEANTAAALSGKPPGSGLRWRRILQHGRGSEDEEDNVDVAAAQRLAAGTAGTAGGSLASASLDDGPIPGTAQQPRGVFAAHRMATYRHRLLGICQAALEGRLMVRSLPMLPALPRPGDVAATELVAPPMFPLRAVATLEPCPAAVAAGAPVPTSPPKLPAVPAAAAHGHAEAPARHPAHGSAEGATRSAPAPAQQPQRQPGFWQRLLGRGGQQQQDPLIHLYIRVDGRGLENVTRAWVDGVGPAAADGDAAKGSDAGKGGGDTREAVAEVSIMQQPRPRLPLHSAEQQRPPLPVVGHVSAFFSWLAVTLGMLGVLRQLQPAGRNDYLIARVQLPASMVHKAWQAAENKLLTDVTDGPLLRGLHLGPRPALHLQSDFAVHSVPLDIRIATPIPHPGWEWPWRRRRPGAAQPPRPAGQELHARPRPRWWDWPSAAGPAAGSVEGSPGS</sequence>
<protein>
    <recommendedName>
        <fullName evidence="2">Fungal lipase-type domain-containing protein</fullName>
    </recommendedName>
</protein>
<evidence type="ECO:0000259" key="2">
    <source>
        <dbReference type="Pfam" id="PF01764"/>
    </source>
</evidence>
<proteinExistence type="predicted"/>
<organism evidence="3 4">
    <name type="scientific">Chlorella ohadii</name>
    <dbReference type="NCBI Taxonomy" id="2649997"/>
    <lineage>
        <taxon>Eukaryota</taxon>
        <taxon>Viridiplantae</taxon>
        <taxon>Chlorophyta</taxon>
        <taxon>core chlorophytes</taxon>
        <taxon>Trebouxiophyceae</taxon>
        <taxon>Chlorellales</taxon>
        <taxon>Chlorellaceae</taxon>
        <taxon>Chlorella clade</taxon>
        <taxon>Chlorella</taxon>
    </lineage>
</organism>
<dbReference type="Proteomes" id="UP001205105">
    <property type="component" value="Unassembled WGS sequence"/>
</dbReference>
<keyword evidence="4" id="KW-1185">Reference proteome</keyword>
<feature type="region of interest" description="Disordered" evidence="1">
    <location>
        <begin position="302"/>
        <end position="332"/>
    </location>
</feature>
<gene>
    <name evidence="3" type="ORF">COHA_009620</name>
</gene>
<name>A0AAD5DLF1_9CHLO</name>
<dbReference type="InterPro" id="IPR029058">
    <property type="entry name" value="AB_hydrolase_fold"/>
</dbReference>
<dbReference type="CDD" id="cd00519">
    <property type="entry name" value="Lipase_3"/>
    <property type="match status" value="1"/>
</dbReference>